<gene>
    <name evidence="1" type="ORF">FHS82_003951</name>
</gene>
<organism evidence="1 2">
    <name type="scientific">Pseudochelatococcus lubricantis</name>
    <dbReference type="NCBI Taxonomy" id="1538102"/>
    <lineage>
        <taxon>Bacteria</taxon>
        <taxon>Pseudomonadati</taxon>
        <taxon>Pseudomonadota</taxon>
        <taxon>Alphaproteobacteria</taxon>
        <taxon>Hyphomicrobiales</taxon>
        <taxon>Chelatococcaceae</taxon>
        <taxon>Pseudochelatococcus</taxon>
    </lineage>
</organism>
<keyword evidence="2" id="KW-1185">Reference proteome</keyword>
<name>A0ABX0V8J3_9HYPH</name>
<reference evidence="1 2" key="1">
    <citation type="submission" date="2020-03" db="EMBL/GenBank/DDBJ databases">
        <title>Genomic Encyclopedia of Type Strains, Phase IV (KMG-IV): sequencing the most valuable type-strain genomes for metagenomic binning, comparative biology and taxonomic classification.</title>
        <authorList>
            <person name="Goeker M."/>
        </authorList>
    </citation>
    <scope>NUCLEOTIDE SEQUENCE [LARGE SCALE GENOMIC DNA]</scope>
    <source>
        <strain evidence="1 2">DSM 103870</strain>
    </source>
</reference>
<accession>A0ABX0V8J3</accession>
<evidence type="ECO:0000313" key="1">
    <source>
        <dbReference type="EMBL" id="NIJ60085.1"/>
    </source>
</evidence>
<dbReference type="Proteomes" id="UP001429580">
    <property type="component" value="Unassembled WGS sequence"/>
</dbReference>
<proteinExistence type="predicted"/>
<protein>
    <submittedName>
        <fullName evidence="1">Uncharacterized protein</fullName>
    </submittedName>
</protein>
<dbReference type="RefSeq" id="WP_166956049.1">
    <property type="nucleotide sequence ID" value="NZ_JAASQI010000013.1"/>
</dbReference>
<evidence type="ECO:0000313" key="2">
    <source>
        <dbReference type="Proteomes" id="UP001429580"/>
    </source>
</evidence>
<comment type="caution">
    <text evidence="1">The sequence shown here is derived from an EMBL/GenBank/DDBJ whole genome shotgun (WGS) entry which is preliminary data.</text>
</comment>
<sequence length="161" mass="17870">MSFTTRAISAFNTLVEYATRTGDDFSRDGFGINLLLETQCEELSIIESRLREQIVALRRDKLQIRDIGVVAEWAGVGEDTARRVLAVAAGIDALDVSDEQRQKITGDVWFYSAAKTMDRLVAVDIIAKHAGVASSVVKKVLEEFISIDHATLWRLKAGEEQ</sequence>
<dbReference type="EMBL" id="JAASQI010000013">
    <property type="protein sequence ID" value="NIJ60085.1"/>
    <property type="molecule type" value="Genomic_DNA"/>
</dbReference>